<dbReference type="InterPro" id="IPR007867">
    <property type="entry name" value="GMC_OxRtase_C"/>
</dbReference>
<dbReference type="PANTHER" id="PTHR11552:SF147">
    <property type="entry name" value="CHOLINE DEHYDROGENASE, MITOCHONDRIAL"/>
    <property type="match status" value="1"/>
</dbReference>
<dbReference type="AlphaFoldDB" id="A0A9W4IIU3"/>
<proteinExistence type="inferred from homology"/>
<evidence type="ECO:0000256" key="1">
    <source>
        <dbReference type="ARBA" id="ARBA00001974"/>
    </source>
</evidence>
<dbReference type="Pfam" id="PF00732">
    <property type="entry name" value="GMC_oxred_N"/>
    <property type="match status" value="1"/>
</dbReference>
<keyword evidence="7 9" id="KW-0285">Flavoprotein</keyword>
<dbReference type="GO" id="GO:0005737">
    <property type="term" value="C:cytoplasm"/>
    <property type="evidence" value="ECO:0007669"/>
    <property type="project" value="UniProtKB-SubCell"/>
</dbReference>
<dbReference type="EMBL" id="CAJVPA010000088">
    <property type="protein sequence ID" value="CAG8313846.1"/>
    <property type="molecule type" value="Genomic_DNA"/>
</dbReference>
<reference evidence="11" key="1">
    <citation type="submission" date="2021-07" db="EMBL/GenBank/DDBJ databases">
        <authorList>
            <person name="Branca A.L. A."/>
        </authorList>
    </citation>
    <scope>NUCLEOTIDE SEQUENCE</scope>
</reference>
<dbReference type="PANTHER" id="PTHR11552">
    <property type="entry name" value="GLUCOSE-METHANOL-CHOLINE GMC OXIDOREDUCTASE"/>
    <property type="match status" value="1"/>
</dbReference>
<dbReference type="SUPFAM" id="SSF54373">
    <property type="entry name" value="FAD-linked reductases, C-terminal domain"/>
    <property type="match status" value="1"/>
</dbReference>
<evidence type="ECO:0000256" key="4">
    <source>
        <dbReference type="ARBA" id="ARBA00010790"/>
    </source>
</evidence>
<evidence type="ECO:0000256" key="9">
    <source>
        <dbReference type="RuleBase" id="RU003968"/>
    </source>
</evidence>
<protein>
    <recommendedName>
        <fullName evidence="10">Glucose-methanol-choline oxidoreductase N-terminal domain-containing protein</fullName>
    </recommendedName>
</protein>
<keyword evidence="6" id="KW-0134">Cell wall</keyword>
<evidence type="ECO:0000256" key="5">
    <source>
        <dbReference type="ARBA" id="ARBA00022490"/>
    </source>
</evidence>
<evidence type="ECO:0000313" key="11">
    <source>
        <dbReference type="EMBL" id="CAG8313846.1"/>
    </source>
</evidence>
<keyword evidence="5" id="KW-0963">Cytoplasm</keyword>
<dbReference type="InterPro" id="IPR012132">
    <property type="entry name" value="GMC_OxRdtase"/>
</dbReference>
<dbReference type="Proteomes" id="UP001152646">
    <property type="component" value="Unassembled WGS sequence"/>
</dbReference>
<comment type="subcellular location">
    <subcellularLocation>
        <location evidence="3">Cytoplasm</location>
    </subcellularLocation>
    <subcellularLocation>
        <location evidence="2">Secreted</location>
        <location evidence="2">Cell wall</location>
    </subcellularLocation>
</comment>
<dbReference type="PROSITE" id="PS00623">
    <property type="entry name" value="GMC_OXRED_1"/>
    <property type="match status" value="1"/>
</dbReference>
<dbReference type="InterPro" id="IPR036188">
    <property type="entry name" value="FAD/NAD-bd_sf"/>
</dbReference>
<evidence type="ECO:0000256" key="3">
    <source>
        <dbReference type="ARBA" id="ARBA00004496"/>
    </source>
</evidence>
<organism evidence="11 12">
    <name type="scientific">Penicillium salamii</name>
    <dbReference type="NCBI Taxonomy" id="1612424"/>
    <lineage>
        <taxon>Eukaryota</taxon>
        <taxon>Fungi</taxon>
        <taxon>Dikarya</taxon>
        <taxon>Ascomycota</taxon>
        <taxon>Pezizomycotina</taxon>
        <taxon>Eurotiomycetes</taxon>
        <taxon>Eurotiomycetidae</taxon>
        <taxon>Eurotiales</taxon>
        <taxon>Aspergillaceae</taxon>
        <taxon>Penicillium</taxon>
    </lineage>
</organism>
<keyword evidence="6" id="KW-0964">Secreted</keyword>
<evidence type="ECO:0000313" key="12">
    <source>
        <dbReference type="Proteomes" id="UP001152646"/>
    </source>
</evidence>
<dbReference type="OrthoDB" id="269227at2759"/>
<comment type="similarity">
    <text evidence="4 9">Belongs to the GMC oxidoreductase family.</text>
</comment>
<sequence>MTESSEITYDFVVIGGGTAGSVVAGRLAENPNVTILVVEAGLGNPKDVTEVMTPARAFELRNSRFDWAYQTTFVDKPDYERVEKPNTRGKCLGGSSSLNYFTWLRGSKGTFDAWEEYGGPDWNWQSCKEYFQKASPASYHDDRKLYDPGFSKIGLDGPVHVSHAELLPETEFFRQALTKAWIGEGHVVKEDIYDGEVYGLTHCINSVYRGVRSNSAAYLNGKNNVSIIYSSVATKINFQETNDGTAVVKSVTVVDRDQNPLKISVRKEVIISAGVFETPKLLLLSGIGPRRELARHGLAPVIICEHVGEHLLDHPILPHVFRLKDGVGLDHVLLQKGHHHDAAIAQYEKNKTGPLASGLLEMVAFPRIDERLNAHAQYRMAKEENGGKDPFGPEGQPHFEIDFVPMFCDAFQWHFPVPPEGDWLTVIVDLLRPQSKEGYVRLNSTDPREQPDINLKYFSNELDILALREGVRYIDQILMEGDGMRDIIGEDYPWPMPRESDEEMDRLVIDRAQTGYHPCGTARLSPHISQGVVDSELRVHGAKNLRIIDASIIPVIPDCRIQNAVYMIAEKVVCHPCGSEDER</sequence>
<name>A0A9W4IIU3_9EURO</name>
<dbReference type="SUPFAM" id="SSF51905">
    <property type="entry name" value="FAD/NAD(P)-binding domain"/>
    <property type="match status" value="1"/>
</dbReference>
<dbReference type="Pfam" id="PF05199">
    <property type="entry name" value="GMC_oxred_C"/>
    <property type="match status" value="1"/>
</dbReference>
<keyword evidence="8 9" id="KW-0274">FAD</keyword>
<dbReference type="GO" id="GO:0050660">
    <property type="term" value="F:flavin adenine dinucleotide binding"/>
    <property type="evidence" value="ECO:0007669"/>
    <property type="project" value="InterPro"/>
</dbReference>
<dbReference type="PIRSF" id="PIRSF000137">
    <property type="entry name" value="Alcohol_oxidase"/>
    <property type="match status" value="1"/>
</dbReference>
<evidence type="ECO:0000259" key="10">
    <source>
        <dbReference type="PROSITE" id="PS00623"/>
    </source>
</evidence>
<comment type="cofactor">
    <cofactor evidence="1">
        <name>FAD</name>
        <dbReference type="ChEBI" id="CHEBI:57692"/>
    </cofactor>
</comment>
<dbReference type="Gene3D" id="3.30.560.10">
    <property type="entry name" value="Glucose Oxidase, domain 3"/>
    <property type="match status" value="1"/>
</dbReference>
<feature type="domain" description="Glucose-methanol-choline oxidoreductase N-terminal" evidence="10">
    <location>
        <begin position="89"/>
        <end position="112"/>
    </location>
</feature>
<evidence type="ECO:0000256" key="6">
    <source>
        <dbReference type="ARBA" id="ARBA00022512"/>
    </source>
</evidence>
<comment type="caution">
    <text evidence="11">The sequence shown here is derived from an EMBL/GenBank/DDBJ whole genome shotgun (WGS) entry which is preliminary data.</text>
</comment>
<dbReference type="GO" id="GO:0016614">
    <property type="term" value="F:oxidoreductase activity, acting on CH-OH group of donors"/>
    <property type="evidence" value="ECO:0007669"/>
    <property type="project" value="InterPro"/>
</dbReference>
<evidence type="ECO:0000256" key="2">
    <source>
        <dbReference type="ARBA" id="ARBA00004191"/>
    </source>
</evidence>
<evidence type="ECO:0000256" key="7">
    <source>
        <dbReference type="ARBA" id="ARBA00022630"/>
    </source>
</evidence>
<gene>
    <name evidence="11" type="ORF">PSALAMII_LOCUS2225</name>
</gene>
<evidence type="ECO:0000256" key="8">
    <source>
        <dbReference type="ARBA" id="ARBA00022827"/>
    </source>
</evidence>
<dbReference type="Gene3D" id="3.50.50.60">
    <property type="entry name" value="FAD/NAD(P)-binding domain"/>
    <property type="match status" value="1"/>
</dbReference>
<accession>A0A9W4IIU3</accession>
<dbReference type="InterPro" id="IPR000172">
    <property type="entry name" value="GMC_OxRdtase_N"/>
</dbReference>